<evidence type="ECO:0000313" key="11">
    <source>
        <dbReference type="EMBL" id="TSE34339.1"/>
    </source>
</evidence>
<evidence type="ECO:0000256" key="1">
    <source>
        <dbReference type="ARBA" id="ARBA00004429"/>
    </source>
</evidence>
<name>A0A554XEX9_9BURK</name>
<protein>
    <recommendedName>
        <fullName evidence="9">TRAP transporter small permease protein</fullName>
    </recommendedName>
</protein>
<feature type="transmembrane region" description="Helical" evidence="9">
    <location>
        <begin position="52"/>
        <end position="71"/>
    </location>
</feature>
<dbReference type="PANTHER" id="PTHR35011:SF4">
    <property type="entry name" value="SLL1102 PROTEIN"/>
    <property type="match status" value="1"/>
</dbReference>
<dbReference type="RefSeq" id="WP_236640375.1">
    <property type="nucleotide sequence ID" value="NZ_VJON01000020.1"/>
</dbReference>
<keyword evidence="7 9" id="KW-0472">Membrane</keyword>
<dbReference type="Pfam" id="PF04290">
    <property type="entry name" value="DctQ"/>
    <property type="match status" value="1"/>
</dbReference>
<feature type="transmembrane region" description="Helical" evidence="9">
    <location>
        <begin position="92"/>
        <end position="113"/>
    </location>
</feature>
<feature type="transmembrane region" description="Helical" evidence="9">
    <location>
        <begin position="21"/>
        <end position="40"/>
    </location>
</feature>
<dbReference type="GO" id="GO:0022857">
    <property type="term" value="F:transmembrane transporter activity"/>
    <property type="evidence" value="ECO:0007669"/>
    <property type="project" value="UniProtKB-UniRule"/>
</dbReference>
<comment type="caution">
    <text evidence="11">The sequence shown here is derived from an EMBL/GenBank/DDBJ whole genome shotgun (WGS) entry which is preliminary data.</text>
</comment>
<keyword evidence="4 9" id="KW-0997">Cell inner membrane</keyword>
<dbReference type="EMBL" id="VJON01000020">
    <property type="protein sequence ID" value="TSE34339.1"/>
    <property type="molecule type" value="Genomic_DNA"/>
</dbReference>
<evidence type="ECO:0000259" key="10">
    <source>
        <dbReference type="Pfam" id="PF04290"/>
    </source>
</evidence>
<comment type="function">
    <text evidence="9">Part of the tripartite ATP-independent periplasmic (TRAP) transport system.</text>
</comment>
<keyword evidence="12" id="KW-1185">Reference proteome</keyword>
<dbReference type="InterPro" id="IPR007387">
    <property type="entry name" value="TRAP_DctQ"/>
</dbReference>
<dbReference type="PANTHER" id="PTHR35011">
    <property type="entry name" value="2,3-DIKETO-L-GULONATE TRAP TRANSPORTER SMALL PERMEASE PROTEIN YIAM"/>
    <property type="match status" value="1"/>
</dbReference>
<comment type="subunit">
    <text evidence="9">The complex comprises the extracytoplasmic solute receptor protein and the two transmembrane proteins.</text>
</comment>
<accession>A0A554XEX9</accession>
<proteinExistence type="inferred from homology"/>
<evidence type="ECO:0000256" key="9">
    <source>
        <dbReference type="RuleBase" id="RU369079"/>
    </source>
</evidence>
<feature type="domain" description="Tripartite ATP-independent periplasmic transporters DctQ component" evidence="10">
    <location>
        <begin position="27"/>
        <end position="110"/>
    </location>
</feature>
<dbReference type="Proteomes" id="UP000318294">
    <property type="component" value="Unassembled WGS sequence"/>
</dbReference>
<keyword evidence="2 9" id="KW-0813">Transport</keyword>
<dbReference type="InterPro" id="IPR055348">
    <property type="entry name" value="DctQ"/>
</dbReference>
<comment type="caution">
    <text evidence="9">Lacks conserved residue(s) required for the propagation of feature annotation.</text>
</comment>
<evidence type="ECO:0000256" key="5">
    <source>
        <dbReference type="ARBA" id="ARBA00022692"/>
    </source>
</evidence>
<evidence type="ECO:0000256" key="4">
    <source>
        <dbReference type="ARBA" id="ARBA00022519"/>
    </source>
</evidence>
<evidence type="ECO:0000256" key="8">
    <source>
        <dbReference type="ARBA" id="ARBA00038436"/>
    </source>
</evidence>
<keyword evidence="6 9" id="KW-1133">Transmembrane helix</keyword>
<reference evidence="11 12" key="1">
    <citation type="submission" date="2019-07" db="EMBL/GenBank/DDBJ databases">
        <title>Tepidimonas charontis SPSP-6 draft genome.</title>
        <authorList>
            <person name="Da Costa M.S."/>
            <person name="Froufe H.J.C."/>
            <person name="Egas C."/>
            <person name="Albuquerque L."/>
        </authorList>
    </citation>
    <scope>NUCLEOTIDE SEQUENCE [LARGE SCALE GENOMIC DNA]</scope>
    <source>
        <strain evidence="11 12">SPSP-6</strain>
    </source>
</reference>
<evidence type="ECO:0000256" key="2">
    <source>
        <dbReference type="ARBA" id="ARBA00022448"/>
    </source>
</evidence>
<dbReference type="AlphaFoldDB" id="A0A554XEX9"/>
<dbReference type="GO" id="GO:0005886">
    <property type="term" value="C:plasma membrane"/>
    <property type="evidence" value="ECO:0007669"/>
    <property type="project" value="UniProtKB-SubCell"/>
</dbReference>
<sequence length="118" mass="13481">MERWIRTIDLLNRGIGHAFAWCVLVLTASTCLEVVMRYGLNSPTKWAFDMSYTLYGALFMMAGAYALSRGAHVRGDFLYRKWSQRTQAKVDLVLYLVFFFPAIFAMVFTGARYGPSSQ</sequence>
<comment type="subcellular location">
    <subcellularLocation>
        <location evidence="1 9">Cell inner membrane</location>
        <topology evidence="1 9">Multi-pass membrane protein</topology>
    </subcellularLocation>
</comment>
<evidence type="ECO:0000313" key="12">
    <source>
        <dbReference type="Proteomes" id="UP000318294"/>
    </source>
</evidence>
<comment type="similarity">
    <text evidence="8 9">Belongs to the TRAP transporter small permease family.</text>
</comment>
<keyword evidence="3" id="KW-1003">Cell membrane</keyword>
<organism evidence="11 12">
    <name type="scientific">Tepidimonas charontis</name>
    <dbReference type="NCBI Taxonomy" id="2267262"/>
    <lineage>
        <taxon>Bacteria</taxon>
        <taxon>Pseudomonadati</taxon>
        <taxon>Pseudomonadota</taxon>
        <taxon>Betaproteobacteria</taxon>
        <taxon>Burkholderiales</taxon>
        <taxon>Tepidimonas</taxon>
    </lineage>
</organism>
<evidence type="ECO:0000256" key="7">
    <source>
        <dbReference type="ARBA" id="ARBA00023136"/>
    </source>
</evidence>
<gene>
    <name evidence="11" type="ORF">Tchar_01432</name>
</gene>
<evidence type="ECO:0000256" key="6">
    <source>
        <dbReference type="ARBA" id="ARBA00022989"/>
    </source>
</evidence>
<keyword evidence="5 9" id="KW-0812">Transmembrane</keyword>
<evidence type="ECO:0000256" key="3">
    <source>
        <dbReference type="ARBA" id="ARBA00022475"/>
    </source>
</evidence>